<accession>A0ABW3XSZ5</accession>
<dbReference type="SUPFAM" id="SSF51395">
    <property type="entry name" value="FMN-linked oxidoreductases"/>
    <property type="match status" value="1"/>
</dbReference>
<keyword evidence="3" id="KW-1185">Reference proteome</keyword>
<evidence type="ECO:0000313" key="2">
    <source>
        <dbReference type="EMBL" id="MFD1312702.1"/>
    </source>
</evidence>
<evidence type="ECO:0000259" key="1">
    <source>
        <dbReference type="Pfam" id="PF00724"/>
    </source>
</evidence>
<gene>
    <name evidence="2" type="ORF">ACFQ5X_43945</name>
</gene>
<organism evidence="2 3">
    <name type="scientific">Streptomyces kaempferi</name>
    <dbReference type="NCBI Taxonomy" id="333725"/>
    <lineage>
        <taxon>Bacteria</taxon>
        <taxon>Bacillati</taxon>
        <taxon>Actinomycetota</taxon>
        <taxon>Actinomycetes</taxon>
        <taxon>Kitasatosporales</taxon>
        <taxon>Streptomycetaceae</taxon>
        <taxon>Streptomyces</taxon>
    </lineage>
</organism>
<reference evidence="3" key="1">
    <citation type="journal article" date="2019" name="Int. J. Syst. Evol. Microbiol.">
        <title>The Global Catalogue of Microorganisms (GCM) 10K type strain sequencing project: providing services to taxonomists for standard genome sequencing and annotation.</title>
        <authorList>
            <consortium name="The Broad Institute Genomics Platform"/>
            <consortium name="The Broad Institute Genome Sequencing Center for Infectious Disease"/>
            <person name="Wu L."/>
            <person name="Ma J."/>
        </authorList>
    </citation>
    <scope>NUCLEOTIDE SEQUENCE [LARGE SCALE GENOMIC DNA]</scope>
    <source>
        <strain evidence="3">CGMCC 4.7020</strain>
    </source>
</reference>
<dbReference type="Proteomes" id="UP001597058">
    <property type="component" value="Unassembled WGS sequence"/>
</dbReference>
<sequence>MGLHIAGELDRRELGYLHLCEPDWVGGPELDDDFRIKLREAFDGVIIAAGNYTPDKSARVLRAGWADAIAFGRLFIANPDLPRRLADGSPLNELRLEVISGGDATGYTDYPSLTG</sequence>
<name>A0ABW3XSZ5_9ACTN</name>
<dbReference type="InterPro" id="IPR013785">
    <property type="entry name" value="Aldolase_TIM"/>
</dbReference>
<dbReference type="InterPro" id="IPR001155">
    <property type="entry name" value="OxRdtase_FMN_N"/>
</dbReference>
<comment type="caution">
    <text evidence="2">The sequence shown here is derived from an EMBL/GenBank/DDBJ whole genome shotgun (WGS) entry which is preliminary data.</text>
</comment>
<dbReference type="PANTHER" id="PTHR22893">
    <property type="entry name" value="NADH OXIDOREDUCTASE-RELATED"/>
    <property type="match status" value="1"/>
</dbReference>
<dbReference type="InterPro" id="IPR045247">
    <property type="entry name" value="Oye-like"/>
</dbReference>
<evidence type="ECO:0000313" key="3">
    <source>
        <dbReference type="Proteomes" id="UP001597058"/>
    </source>
</evidence>
<proteinExistence type="predicted"/>
<dbReference type="RefSeq" id="WP_381238852.1">
    <property type="nucleotide sequence ID" value="NZ_JBHSKH010000058.1"/>
</dbReference>
<feature type="domain" description="NADH:flavin oxidoreductase/NADH oxidase N-terminal" evidence="1">
    <location>
        <begin position="12"/>
        <end position="92"/>
    </location>
</feature>
<dbReference type="Gene3D" id="3.20.20.70">
    <property type="entry name" value="Aldolase class I"/>
    <property type="match status" value="1"/>
</dbReference>
<protein>
    <recommendedName>
        <fullName evidence="1">NADH:flavin oxidoreductase/NADH oxidase N-terminal domain-containing protein</fullName>
    </recommendedName>
</protein>
<dbReference type="Pfam" id="PF00724">
    <property type="entry name" value="Oxidored_FMN"/>
    <property type="match status" value="1"/>
</dbReference>
<dbReference type="EMBL" id="JBHTMM010000133">
    <property type="protein sequence ID" value="MFD1312702.1"/>
    <property type="molecule type" value="Genomic_DNA"/>
</dbReference>
<dbReference type="PANTHER" id="PTHR22893:SF91">
    <property type="entry name" value="NADPH DEHYDROGENASE 2-RELATED"/>
    <property type="match status" value="1"/>
</dbReference>